<organism evidence="5">
    <name type="scientific">Lentimicrobium saccharophilum</name>
    <dbReference type="NCBI Taxonomy" id="1678841"/>
    <lineage>
        <taxon>Bacteria</taxon>
        <taxon>Pseudomonadati</taxon>
        <taxon>Bacteroidota</taxon>
        <taxon>Bacteroidia</taxon>
        <taxon>Bacteroidales</taxon>
        <taxon>Lentimicrobiaceae</taxon>
        <taxon>Lentimicrobium</taxon>
    </lineage>
</organism>
<keyword evidence="2 5" id="KW-0238">DNA-binding</keyword>
<gene>
    <name evidence="5" type="ORF">TBC1_112030</name>
</gene>
<evidence type="ECO:0000313" key="6">
    <source>
        <dbReference type="Proteomes" id="UP000053091"/>
    </source>
</evidence>
<accession>A0A0S7C3U4</accession>
<evidence type="ECO:0000256" key="3">
    <source>
        <dbReference type="ARBA" id="ARBA00023163"/>
    </source>
</evidence>
<evidence type="ECO:0000256" key="2">
    <source>
        <dbReference type="ARBA" id="ARBA00023125"/>
    </source>
</evidence>
<dbReference type="GO" id="GO:0003700">
    <property type="term" value="F:DNA-binding transcription factor activity"/>
    <property type="evidence" value="ECO:0007669"/>
    <property type="project" value="InterPro"/>
</dbReference>
<dbReference type="InterPro" id="IPR011051">
    <property type="entry name" value="RmlC_Cupin_sf"/>
</dbReference>
<dbReference type="PANTHER" id="PTHR43280:SF32">
    <property type="entry name" value="TRANSCRIPTIONAL REGULATORY PROTEIN"/>
    <property type="match status" value="1"/>
</dbReference>
<dbReference type="PROSITE" id="PS01124">
    <property type="entry name" value="HTH_ARAC_FAMILY_2"/>
    <property type="match status" value="1"/>
</dbReference>
<dbReference type="PANTHER" id="PTHR43280">
    <property type="entry name" value="ARAC-FAMILY TRANSCRIPTIONAL REGULATOR"/>
    <property type="match status" value="1"/>
</dbReference>
<dbReference type="SUPFAM" id="SSF51182">
    <property type="entry name" value="RmlC-like cupins"/>
    <property type="match status" value="1"/>
</dbReference>
<evidence type="ECO:0000256" key="1">
    <source>
        <dbReference type="ARBA" id="ARBA00023015"/>
    </source>
</evidence>
<sequence>MTSPISITALTCEYLAPQALNPASTHRHDHEELWIITHGNPEYTVDFVSETLEAPVIVYVAQGKVHSFVPDHQTRGWLIRYRNDFIPQSRFNFYSGFIEKVQYPLSHDYCSTTLHALCEIMLRESTEHNPDYQVLRHLLSAILAKLEKDAHTEYLGESGTANTRLITFNNFLKILENNFHRPEGADFYAEKLNMTARNLNLITQASFGKTATDIIETRKLIEARRLLLNTEKSVSEIGFELGYNEKSYFTRVFKKKTGITPTGFREKSFALIS</sequence>
<evidence type="ECO:0000259" key="4">
    <source>
        <dbReference type="PROSITE" id="PS01124"/>
    </source>
</evidence>
<dbReference type="EMBL" id="DF968182">
    <property type="protein sequence ID" value="GAP43872.1"/>
    <property type="molecule type" value="Genomic_DNA"/>
</dbReference>
<dbReference type="RefSeq" id="WP_137305573.1">
    <property type="nucleotide sequence ID" value="NZ_DF968182.1"/>
</dbReference>
<dbReference type="GO" id="GO:0043565">
    <property type="term" value="F:sequence-specific DNA binding"/>
    <property type="evidence" value="ECO:0007669"/>
    <property type="project" value="InterPro"/>
</dbReference>
<dbReference type="AlphaFoldDB" id="A0A0S7C3U4"/>
<name>A0A0S7C3U4_9BACT</name>
<dbReference type="Gene3D" id="1.10.10.60">
    <property type="entry name" value="Homeodomain-like"/>
    <property type="match status" value="1"/>
</dbReference>
<dbReference type="InterPro" id="IPR018060">
    <property type="entry name" value="HTH_AraC"/>
</dbReference>
<dbReference type="SUPFAM" id="SSF46689">
    <property type="entry name" value="Homeodomain-like"/>
    <property type="match status" value="1"/>
</dbReference>
<feature type="domain" description="HTH araC/xylS-type" evidence="4">
    <location>
        <begin position="169"/>
        <end position="267"/>
    </location>
</feature>
<dbReference type="InterPro" id="IPR020449">
    <property type="entry name" value="Tscrpt_reg_AraC-type_HTH"/>
</dbReference>
<reference evidence="5" key="1">
    <citation type="journal article" date="2015" name="Genome Announc.">
        <title>Draft Genome Sequence of Bacteroidales Strain TBC1, a Novel Isolate from a Methanogenic Wastewater Treatment System.</title>
        <authorList>
            <person name="Tourlousse D.M."/>
            <person name="Matsuura N."/>
            <person name="Sun L."/>
            <person name="Toyonaga M."/>
            <person name="Kuroda K."/>
            <person name="Ohashi A."/>
            <person name="Cruz R."/>
            <person name="Yamaguchi T."/>
            <person name="Sekiguchi Y."/>
        </authorList>
    </citation>
    <scope>NUCLEOTIDE SEQUENCE [LARGE SCALE GENOMIC DNA]</scope>
    <source>
        <strain evidence="5">TBC1</strain>
    </source>
</reference>
<dbReference type="SMART" id="SM00342">
    <property type="entry name" value="HTH_ARAC"/>
    <property type="match status" value="1"/>
</dbReference>
<evidence type="ECO:0000313" key="5">
    <source>
        <dbReference type="EMBL" id="GAP43872.1"/>
    </source>
</evidence>
<dbReference type="InterPro" id="IPR014710">
    <property type="entry name" value="RmlC-like_jellyroll"/>
</dbReference>
<dbReference type="Proteomes" id="UP000053091">
    <property type="component" value="Unassembled WGS sequence"/>
</dbReference>
<dbReference type="InterPro" id="IPR009057">
    <property type="entry name" value="Homeodomain-like_sf"/>
</dbReference>
<keyword evidence="1" id="KW-0805">Transcription regulation</keyword>
<dbReference type="OrthoDB" id="1096411at2"/>
<proteinExistence type="predicted"/>
<dbReference type="Pfam" id="PF12833">
    <property type="entry name" value="HTH_18"/>
    <property type="match status" value="1"/>
</dbReference>
<dbReference type="STRING" id="1678841.TBC1_112030"/>
<keyword evidence="3" id="KW-0804">Transcription</keyword>
<keyword evidence="6" id="KW-1185">Reference proteome</keyword>
<dbReference type="PRINTS" id="PR00032">
    <property type="entry name" value="HTHARAC"/>
</dbReference>
<protein>
    <submittedName>
        <fullName evidence="5">AraC-type DNA-binding domain and AraC-containing protein</fullName>
    </submittedName>
</protein>
<dbReference type="PROSITE" id="PS00041">
    <property type="entry name" value="HTH_ARAC_FAMILY_1"/>
    <property type="match status" value="1"/>
</dbReference>
<dbReference type="Gene3D" id="2.60.120.10">
    <property type="entry name" value="Jelly Rolls"/>
    <property type="match status" value="1"/>
</dbReference>
<dbReference type="InterPro" id="IPR018062">
    <property type="entry name" value="HTH_AraC-typ_CS"/>
</dbReference>